<proteinExistence type="predicted"/>
<feature type="compositionally biased region" description="Polar residues" evidence="1">
    <location>
        <begin position="27"/>
        <end position="46"/>
    </location>
</feature>
<accession>A0A7M2J8H9</accession>
<sequence length="161" mass="17217">MKRQVLATVLMSVLASSAFALPAAEQATPQNKAQAVQSSQTLARSGSQEDENRDYAKGAVAENGRNRLEEKGLVEGGAEQANDRAYTQGVAENGRNRLEEKGLVEGGADRLQERNTVAEGGADRLQERNTVAEGGADRLQERNTVAEGGADRLQELHQAQS</sequence>
<evidence type="ECO:0000256" key="2">
    <source>
        <dbReference type="SAM" id="SignalP"/>
    </source>
</evidence>
<dbReference type="EMBL" id="CP063233">
    <property type="protein sequence ID" value="QOU05925.1"/>
    <property type="molecule type" value="Genomic_DNA"/>
</dbReference>
<dbReference type="RefSeq" id="WP_193690128.1">
    <property type="nucleotide sequence ID" value="NZ_CP063233.1"/>
</dbReference>
<protein>
    <recommendedName>
        <fullName evidence="5">Phage infection protein</fullName>
    </recommendedName>
</protein>
<dbReference type="AlphaFoldDB" id="A0A7M2J8H9"/>
<feature type="compositionally biased region" description="Basic and acidic residues" evidence="1">
    <location>
        <begin position="64"/>
        <end position="73"/>
    </location>
</feature>
<evidence type="ECO:0008006" key="5">
    <source>
        <dbReference type="Google" id="ProtNLM"/>
    </source>
</evidence>
<feature type="region of interest" description="Disordered" evidence="1">
    <location>
        <begin position="25"/>
        <end position="144"/>
    </location>
</feature>
<feature type="chain" id="PRO_5030538050" description="Phage infection protein" evidence="2">
    <location>
        <begin position="21"/>
        <end position="161"/>
    </location>
</feature>
<evidence type="ECO:0000313" key="3">
    <source>
        <dbReference type="EMBL" id="QOU05925.1"/>
    </source>
</evidence>
<feature type="compositionally biased region" description="Basic and acidic residues" evidence="1">
    <location>
        <begin position="94"/>
        <end position="113"/>
    </location>
</feature>
<dbReference type="Proteomes" id="UP000593833">
    <property type="component" value="Chromosome"/>
</dbReference>
<name>A0A7M2J8H9_PSEFL</name>
<reference evidence="3 4" key="1">
    <citation type="submission" date="2020-10" db="EMBL/GenBank/DDBJ databases">
        <title>Complete genome sequence of a novel Pseudomonas fluorescens strain isolated from the flower of kumarahou (Pomaderris kumeraho).</title>
        <authorList>
            <person name="Summers M.C."/>
            <person name="Nowak V."/>
            <person name="Fairhurst M.J."/>
            <person name="Owen J.G."/>
            <person name="Gerth M.L."/>
            <person name="Patrick W.M."/>
        </authorList>
    </citation>
    <scope>NUCLEOTIDE SEQUENCE [LARGE SCALE GENOMIC DNA]</scope>
    <source>
        <strain evidence="3 4">KF1</strain>
    </source>
</reference>
<feature type="signal peptide" evidence="2">
    <location>
        <begin position="1"/>
        <end position="20"/>
    </location>
</feature>
<evidence type="ECO:0000256" key="1">
    <source>
        <dbReference type="SAM" id="MobiDB-lite"/>
    </source>
</evidence>
<gene>
    <name evidence="3" type="ORF">IM720_04125</name>
</gene>
<organism evidence="3 4">
    <name type="scientific">Pseudomonas fluorescens</name>
    <dbReference type="NCBI Taxonomy" id="294"/>
    <lineage>
        <taxon>Bacteria</taxon>
        <taxon>Pseudomonadati</taxon>
        <taxon>Pseudomonadota</taxon>
        <taxon>Gammaproteobacteria</taxon>
        <taxon>Pseudomonadales</taxon>
        <taxon>Pseudomonadaceae</taxon>
        <taxon>Pseudomonas</taxon>
    </lineage>
</organism>
<evidence type="ECO:0000313" key="4">
    <source>
        <dbReference type="Proteomes" id="UP000593833"/>
    </source>
</evidence>
<keyword evidence="2" id="KW-0732">Signal</keyword>